<dbReference type="InterPro" id="IPR012341">
    <property type="entry name" value="6hp_glycosidase-like_sf"/>
</dbReference>
<keyword evidence="1" id="KW-0732">Signal</keyword>
<sequence length="386" mass="42290">MLVHYALQVVTALLPSVVAQTCWRDTTCEPRTASFGGHWDLYIHSPASRTVSPVNILSPDHTILSSYPGTANLNSNGSLLIFDFGQECHRHWQSKLGVFRGEELDWGGIGWLNGSYLPGGDGALLTSVSSTTNGTYTVPDVSLRGGFRYLSVFATTTSTINLNITAVTLEISYQPTWPDLRAYGGYFYSSDDLINRIWYAGAYTVQTNAVPPNTGREYPLLTYGWKNDAFPGTNGSSIFVDGLKRDGATWSGDLGIALPSVFVSIGDFTSAKNALQLQYDSQQSTGESPMVGPLINFYGSDTYHMSTLIGTYEYILHRADTDFLTSNWSKIMLAINWIASKIDSTALLDITETSDWGRYTQGGHNTEANALMYKTLIAGSAMAMDW</sequence>
<dbReference type="InterPro" id="IPR008928">
    <property type="entry name" value="6-hairpin_glycosidase_sf"/>
</dbReference>
<name>A0A9P6VM13_9HELO</name>
<evidence type="ECO:0000313" key="3">
    <source>
        <dbReference type="EMBL" id="KAG0650199.1"/>
    </source>
</evidence>
<dbReference type="InterPro" id="IPR035396">
    <property type="entry name" value="Bac_rhamnosid6H"/>
</dbReference>
<dbReference type="Proteomes" id="UP000785200">
    <property type="component" value="Unassembled WGS sequence"/>
</dbReference>
<dbReference type="GO" id="GO:0003824">
    <property type="term" value="F:catalytic activity"/>
    <property type="evidence" value="ECO:0007669"/>
    <property type="project" value="UniProtKB-ARBA"/>
</dbReference>
<evidence type="ECO:0000259" key="2">
    <source>
        <dbReference type="Pfam" id="PF17389"/>
    </source>
</evidence>
<evidence type="ECO:0000256" key="1">
    <source>
        <dbReference type="SAM" id="SignalP"/>
    </source>
</evidence>
<comment type="caution">
    <text evidence="3">The sequence shown here is derived from an EMBL/GenBank/DDBJ whole genome shotgun (WGS) entry which is preliminary data.</text>
</comment>
<proteinExistence type="predicted"/>
<dbReference type="GO" id="GO:0005975">
    <property type="term" value="P:carbohydrate metabolic process"/>
    <property type="evidence" value="ECO:0007669"/>
    <property type="project" value="InterPro"/>
</dbReference>
<gene>
    <name evidence="3" type="ORF">D0Z07_3319</name>
</gene>
<dbReference type="AlphaFoldDB" id="A0A9P6VM13"/>
<feature type="domain" description="Alpha-L-rhamnosidase six-hairpin glycosidase" evidence="2">
    <location>
        <begin position="234"/>
        <end position="381"/>
    </location>
</feature>
<dbReference type="OrthoDB" id="10036721at2759"/>
<dbReference type="Pfam" id="PF17389">
    <property type="entry name" value="Bac_rhamnosid6H"/>
    <property type="match status" value="1"/>
</dbReference>
<keyword evidence="4" id="KW-1185">Reference proteome</keyword>
<evidence type="ECO:0000313" key="4">
    <source>
        <dbReference type="Proteomes" id="UP000785200"/>
    </source>
</evidence>
<dbReference type="SUPFAM" id="SSF48208">
    <property type="entry name" value="Six-hairpin glycosidases"/>
    <property type="match status" value="1"/>
</dbReference>
<accession>A0A9P6VM13</accession>
<organism evidence="3 4">
    <name type="scientific">Hyphodiscus hymeniophilus</name>
    <dbReference type="NCBI Taxonomy" id="353542"/>
    <lineage>
        <taxon>Eukaryota</taxon>
        <taxon>Fungi</taxon>
        <taxon>Dikarya</taxon>
        <taxon>Ascomycota</taxon>
        <taxon>Pezizomycotina</taxon>
        <taxon>Leotiomycetes</taxon>
        <taxon>Helotiales</taxon>
        <taxon>Hyphodiscaceae</taxon>
        <taxon>Hyphodiscus</taxon>
    </lineage>
</organism>
<reference evidence="3" key="1">
    <citation type="submission" date="2019-07" db="EMBL/GenBank/DDBJ databases">
        <title>Hyphodiscus hymeniophilus genome sequencing and assembly.</title>
        <authorList>
            <person name="Kramer G."/>
            <person name="Nodwell J."/>
        </authorList>
    </citation>
    <scope>NUCLEOTIDE SEQUENCE</scope>
    <source>
        <strain evidence="3">ATCC 34498</strain>
    </source>
</reference>
<dbReference type="PANTHER" id="PTHR34987:SF5">
    <property type="entry name" value="ALPHA-RHAMNOSIDASE"/>
    <property type="match status" value="1"/>
</dbReference>
<dbReference type="EMBL" id="VNKQ01000006">
    <property type="protein sequence ID" value="KAG0650199.1"/>
    <property type="molecule type" value="Genomic_DNA"/>
</dbReference>
<dbReference type="PANTHER" id="PTHR34987">
    <property type="entry name" value="C, PUTATIVE (AFU_ORTHOLOGUE AFUA_3G02880)-RELATED"/>
    <property type="match status" value="1"/>
</dbReference>
<dbReference type="Gene3D" id="1.50.10.10">
    <property type="match status" value="1"/>
</dbReference>
<protein>
    <recommendedName>
        <fullName evidence="2">Alpha-L-rhamnosidase six-hairpin glycosidase domain-containing protein</fullName>
    </recommendedName>
</protein>
<feature type="signal peptide" evidence="1">
    <location>
        <begin position="1"/>
        <end position="19"/>
    </location>
</feature>
<feature type="chain" id="PRO_5040330744" description="Alpha-L-rhamnosidase six-hairpin glycosidase domain-containing protein" evidence="1">
    <location>
        <begin position="20"/>
        <end position="386"/>
    </location>
</feature>